<dbReference type="InParanoid" id="A0A6J0BU42"/>
<evidence type="ECO:0000256" key="2">
    <source>
        <dbReference type="SAM" id="SignalP"/>
    </source>
</evidence>
<organism evidence="4">
    <name type="scientific">Neodiprion lecontei</name>
    <name type="common">Redheaded pine sawfly</name>
    <dbReference type="NCBI Taxonomy" id="441921"/>
    <lineage>
        <taxon>Eukaryota</taxon>
        <taxon>Metazoa</taxon>
        <taxon>Ecdysozoa</taxon>
        <taxon>Arthropoda</taxon>
        <taxon>Hexapoda</taxon>
        <taxon>Insecta</taxon>
        <taxon>Pterygota</taxon>
        <taxon>Neoptera</taxon>
        <taxon>Endopterygota</taxon>
        <taxon>Hymenoptera</taxon>
        <taxon>Tenthredinoidea</taxon>
        <taxon>Diprionidae</taxon>
        <taxon>Diprioninae</taxon>
        <taxon>Neodiprion</taxon>
    </lineage>
</organism>
<dbReference type="RefSeq" id="XP_015517787.1">
    <property type="nucleotide sequence ID" value="XM_015662301.2"/>
</dbReference>
<sequence>MSINTLFYGLVLMSMDEVLVRASGMSGLGEDGGSLHPYNTGEQEIEPFDYTPAKRDDNGQEKAKIPGNVYVRFGRNHAEEIPAEAERETRGRSDGFIRFGRSHPKASQHRNEPGFGGFERIQRGNKWFRMGRNPLPDKENNIASTDAMLKAKRDECDWLLKRCHANLVSLCTPDDDDTDICREQDGRIFCDSRK</sequence>
<dbReference type="Proteomes" id="UP000829291">
    <property type="component" value="Chromosome 6"/>
</dbReference>
<evidence type="ECO:0000313" key="4">
    <source>
        <dbReference type="RefSeq" id="XP_015517787.1"/>
    </source>
</evidence>
<feature type="chain" id="PRO_5026772395" evidence="2">
    <location>
        <begin position="23"/>
        <end position="194"/>
    </location>
</feature>
<gene>
    <name evidence="4" type="primary">LOC107222792</name>
</gene>
<dbReference type="AlphaFoldDB" id="A0A6J0BU42"/>
<dbReference type="GeneID" id="107222792"/>
<evidence type="ECO:0000313" key="3">
    <source>
        <dbReference type="Proteomes" id="UP000829291"/>
    </source>
</evidence>
<name>A0A6J0BU42_NEOLC</name>
<reference evidence="4" key="1">
    <citation type="submission" date="2025-08" db="UniProtKB">
        <authorList>
            <consortium name="RefSeq"/>
        </authorList>
    </citation>
    <scope>IDENTIFICATION</scope>
    <source>
        <tissue evidence="4">Thorax and Abdomen</tissue>
    </source>
</reference>
<accession>A0A6J0BU42</accession>
<protein>
    <submittedName>
        <fullName evidence="4">Uncharacterized protein LOC107222792</fullName>
    </submittedName>
</protein>
<proteinExistence type="predicted"/>
<evidence type="ECO:0000256" key="1">
    <source>
        <dbReference type="SAM" id="MobiDB-lite"/>
    </source>
</evidence>
<feature type="region of interest" description="Disordered" evidence="1">
    <location>
        <begin position="95"/>
        <end position="118"/>
    </location>
</feature>
<dbReference type="OrthoDB" id="7667989at2759"/>
<feature type="signal peptide" evidence="2">
    <location>
        <begin position="1"/>
        <end position="22"/>
    </location>
</feature>
<keyword evidence="2" id="KW-0732">Signal</keyword>
<keyword evidence="3" id="KW-1185">Reference proteome</keyword>
<dbReference type="KEGG" id="nlo:107222792"/>